<name>A0A3Q8S5Q7_9BACL</name>
<dbReference type="Proteomes" id="UP000273145">
    <property type="component" value="Chromosome"/>
</dbReference>
<dbReference type="RefSeq" id="WP_125083651.1">
    <property type="nucleotide sequence ID" value="NZ_CP034248.1"/>
</dbReference>
<dbReference type="EMBL" id="CP034248">
    <property type="protein sequence ID" value="AZK47628.1"/>
    <property type="molecule type" value="Genomic_DNA"/>
</dbReference>
<protein>
    <submittedName>
        <fullName evidence="1">Uncharacterized protein</fullName>
    </submittedName>
</protein>
<dbReference type="OrthoDB" id="2642166at2"/>
<keyword evidence="2" id="KW-1185">Reference proteome</keyword>
<reference evidence="1 2" key="1">
    <citation type="submission" date="2018-11" db="EMBL/GenBank/DDBJ databases">
        <title>Genome sequencing of Paenibacillus lentus DSM25539(T).</title>
        <authorList>
            <person name="Kook J.-K."/>
            <person name="Park S.-N."/>
            <person name="Lim Y.K."/>
        </authorList>
    </citation>
    <scope>NUCLEOTIDE SEQUENCE [LARGE SCALE GENOMIC DNA]</scope>
    <source>
        <strain evidence="1 2">DSM 25539</strain>
    </source>
</reference>
<sequence length="63" mass="7093">MSSGVFVSKNGKVTEAIGTQPKEALLFAPSKKSSSQILQEQRIAMKRNNKRIKERFNEATKRV</sequence>
<dbReference type="KEGG" id="plen:EIM92_16955"/>
<evidence type="ECO:0000313" key="1">
    <source>
        <dbReference type="EMBL" id="AZK47628.1"/>
    </source>
</evidence>
<gene>
    <name evidence="1" type="ORF">EIM92_16955</name>
</gene>
<dbReference type="AlphaFoldDB" id="A0A3Q8S5Q7"/>
<evidence type="ECO:0000313" key="2">
    <source>
        <dbReference type="Proteomes" id="UP000273145"/>
    </source>
</evidence>
<accession>A0A3Q8S5Q7</accession>
<proteinExistence type="predicted"/>
<organism evidence="1 2">
    <name type="scientific">Paenibacillus lentus</name>
    <dbReference type="NCBI Taxonomy" id="1338368"/>
    <lineage>
        <taxon>Bacteria</taxon>
        <taxon>Bacillati</taxon>
        <taxon>Bacillota</taxon>
        <taxon>Bacilli</taxon>
        <taxon>Bacillales</taxon>
        <taxon>Paenibacillaceae</taxon>
        <taxon>Paenibacillus</taxon>
    </lineage>
</organism>